<proteinExistence type="predicted"/>
<evidence type="ECO:0000313" key="1">
    <source>
        <dbReference type="EMBL" id="GAA2212297.1"/>
    </source>
</evidence>
<keyword evidence="2" id="KW-1185">Reference proteome</keyword>
<dbReference type="InterPro" id="IPR032710">
    <property type="entry name" value="NTF2-like_dom_sf"/>
</dbReference>
<dbReference type="Gene3D" id="3.10.450.50">
    <property type="match status" value="1"/>
</dbReference>
<sequence length="143" mass="15652">MQMQTSNNKAAFRRFHAAISSGDADVIAKAIDELVQPDVRFHAPAPAAPGGVEAFTRVWDTLLRAFPDLHVQIEDVIEEGDLVACRNTVTGTHRGEYRGLAPTGRTVTYGEMFVVRFSDGRIAEIWGVVDVFSQLRQLGALPA</sequence>
<reference evidence="1 2" key="1">
    <citation type="journal article" date="2019" name="Int. J. Syst. Evol. Microbiol.">
        <title>The Global Catalogue of Microorganisms (GCM) 10K type strain sequencing project: providing services to taxonomists for standard genome sequencing and annotation.</title>
        <authorList>
            <consortium name="The Broad Institute Genomics Platform"/>
            <consortium name="The Broad Institute Genome Sequencing Center for Infectious Disease"/>
            <person name="Wu L."/>
            <person name="Ma J."/>
        </authorList>
    </citation>
    <scope>NUCLEOTIDE SEQUENCE [LARGE SCALE GENOMIC DNA]</scope>
    <source>
        <strain evidence="1 2">JCM 16114</strain>
    </source>
</reference>
<comment type="caution">
    <text evidence="1">The sequence shown here is derived from an EMBL/GenBank/DDBJ whole genome shotgun (WGS) entry which is preliminary data.</text>
</comment>
<evidence type="ECO:0000313" key="2">
    <source>
        <dbReference type="Proteomes" id="UP001499843"/>
    </source>
</evidence>
<dbReference type="EMBL" id="BAAAQX010000025">
    <property type="protein sequence ID" value="GAA2212297.1"/>
    <property type="molecule type" value="Genomic_DNA"/>
</dbReference>
<dbReference type="PANTHER" id="PTHR38436">
    <property type="entry name" value="POLYKETIDE CYCLASE SNOAL-LIKE DOMAIN"/>
    <property type="match status" value="1"/>
</dbReference>
<protein>
    <recommendedName>
        <fullName evidence="3">Ester cyclase</fullName>
    </recommendedName>
</protein>
<evidence type="ECO:0008006" key="3">
    <source>
        <dbReference type="Google" id="ProtNLM"/>
    </source>
</evidence>
<dbReference type="PANTHER" id="PTHR38436:SF1">
    <property type="entry name" value="ESTER CYCLASE"/>
    <property type="match status" value="1"/>
</dbReference>
<name>A0ABN3CSF6_9ACTN</name>
<organism evidence="1 2">
    <name type="scientific">Nonomuraea monospora</name>
    <dbReference type="NCBI Taxonomy" id="568818"/>
    <lineage>
        <taxon>Bacteria</taxon>
        <taxon>Bacillati</taxon>
        <taxon>Actinomycetota</taxon>
        <taxon>Actinomycetes</taxon>
        <taxon>Streptosporangiales</taxon>
        <taxon>Streptosporangiaceae</taxon>
        <taxon>Nonomuraea</taxon>
    </lineage>
</organism>
<dbReference type="InterPro" id="IPR009959">
    <property type="entry name" value="Cyclase_SnoaL-like"/>
</dbReference>
<dbReference type="SUPFAM" id="SSF54427">
    <property type="entry name" value="NTF2-like"/>
    <property type="match status" value="1"/>
</dbReference>
<gene>
    <name evidence="1" type="ORF">GCM10009850_077590</name>
</gene>
<dbReference type="Pfam" id="PF07366">
    <property type="entry name" value="SnoaL"/>
    <property type="match status" value="1"/>
</dbReference>
<accession>A0ABN3CSF6</accession>
<dbReference type="Proteomes" id="UP001499843">
    <property type="component" value="Unassembled WGS sequence"/>
</dbReference>